<dbReference type="InterPro" id="IPR010439">
    <property type="entry name" value="MUN_dom"/>
</dbReference>
<feature type="region of interest" description="Disordered" evidence="12">
    <location>
        <begin position="1474"/>
        <end position="1549"/>
    </location>
</feature>
<feature type="non-terminal residue" evidence="16">
    <location>
        <position position="1"/>
    </location>
</feature>
<dbReference type="SUPFAM" id="SSF50729">
    <property type="entry name" value="PH domain-like"/>
    <property type="match status" value="1"/>
</dbReference>
<dbReference type="CDD" id="cd01234">
    <property type="entry name" value="PH_CADPS"/>
    <property type="match status" value="1"/>
</dbReference>
<evidence type="ECO:0000256" key="1">
    <source>
        <dbReference type="ARBA" id="ARBA00004156"/>
    </source>
</evidence>
<feature type="region of interest" description="Disordered" evidence="12">
    <location>
        <begin position="123"/>
        <end position="145"/>
    </location>
</feature>
<sequence>LSDPTSLDLNSDFNGNSNNNTRAPEPTSLLSGLPKRLLKRTAGACTQHDLRELFRQQADKMLKSGAASTLGLTSSTLLDTHGTASSITLSNISDGQLDANTKDSILNGIWMVKFDAIIRSALAPPSANDDDTTTTTIASRTPGVPSISIAGAPAAAASGEERENTILSKEQLYAMFQSILNVKKFEHQLLYNALQLDSSDEQAAAIRRELDGRSQRINEIERNRKLMPRFVLKEMDCLYIEELRSSVNQLMVNLESLPVTKGANELRYGLQKFRRYNNRQDGKANSPTLSERKFLHAKRYRRKLHPLLTFILECLQLPPWSIFRTLINALVYLTSQASLSRDGLIESHPTEPQLSKLDVLLTFAIELVVMEVRGLRSLAPTRLMYSTMEVEGSGEKLQTDYANAKKPQWDTQGDFTTNHPLPVVKIKLYAVNPGLLSLDDKELGKVILRPTILSPKTPEWYPMIVPKSANDQDVKIKCIIRMERPQNVKHCGYLYACGKSVWKKWKRRYFVLIQVSQYTFVMGSYREKKSKPSEMLHLDSYTVDYIDAPTDIDYSTATLDNNPSLSNNHYDNGGCNSAADILSKYFFNAVKEGDSVVFACDDELEAHGWVMALYRATGQAHKPTPVHPPARAVTGNHAGGKRRTSSGLSGAVNDAIGSGNGTSTTATGSQVIDKNNLADKSVGGHTDDRVRKHGMDEFISADPCKFPHHPLFRHLQHETLRFRLNDRYCSLGWFSPGQVFVLDEYCARYGVRMCFRHLTYLDSLLEFGSQHGFFIDHTLLNYGYDFCSSHVTGNSSSAAHPIGTVAFDVRPDGIGTVTVEERDLYYAIKQKLIKLLERQMSNFRYCFPFGRPEGALKATLSLLERVMMKEAAVSVGPMALARANAGAGEQVRDLIRKCLENAALINYFNLSESANLVGTTSSVGGHSASAITSTTSGGYLWPELNAIHAKIFGCEPAAPSACLQITMANLVGSSGGAGGAVVTGLQQQQPQLQQQPILQGQQSEQKGATMEQQLMVQQLTPELRLKCLIRLAELCVEQVQENNDYYSEAFAWYSDLMVEHCEIFWSLFSVDMDKILSEQLDNNWEIFTLFQVLNNYLRWDDNLRGGRFHNHLRELFAPQMVRYVDLMESAIQRMLYKTYEHPTSSVAQVTSSSVASIAAAATAPTTTGTATGGFNCANAEQLFAKCDELQRFVFNLRWPDKVFADHLEQRLKLMAYELIEACIQRTLAAFQASDRRSFKAWAAAAAATGGAPQVPIDMFAMINLVLEARQRSQKLCTFRETGDSQQYHERIDQLVEAALAEMQAGVMNKLLGVLESTLNKLSRYDEGSLFAPILSLTQKQGMTSSGRDISKVYSNFFCNCTDQMRARINDEIWVLGLLEQWYEAQMNTINAWLTERLEHSLHSVQLIALSSMIQKIYSDTALQGVADDKLQLKAYQSIVSRLKIEESAAAIQGTIDLGPSGTLLATPLSSMTQTSSSLASNTNNNSNNTRLQISRTQSSSTTGSDTMRDKTQVTRVDSNNTWQQQQQQQQQQSNANRNNAPNGQNGDNIADRALQSATRMFERLWQ</sequence>
<feature type="compositionally biased region" description="Polar residues" evidence="12">
    <location>
        <begin position="1490"/>
        <end position="1505"/>
    </location>
</feature>
<dbReference type="EMBL" id="JAIFTH010000571">
    <property type="protein sequence ID" value="KAG9509267.1"/>
    <property type="molecule type" value="Genomic_DNA"/>
</dbReference>
<feature type="compositionally biased region" description="Low complexity" evidence="12">
    <location>
        <begin position="1"/>
        <end position="20"/>
    </location>
</feature>
<evidence type="ECO:0000259" key="14">
    <source>
        <dbReference type="PROSITE" id="PS50004"/>
    </source>
</evidence>
<dbReference type="InterPro" id="IPR033227">
    <property type="entry name" value="CAPS"/>
</dbReference>
<dbReference type="InterPro" id="IPR057457">
    <property type="entry name" value="CAPS_C2"/>
</dbReference>
<proteinExistence type="predicted"/>
<keyword evidence="10" id="KW-0968">Cytoplasmic vesicle</keyword>
<evidence type="ECO:0000259" key="15">
    <source>
        <dbReference type="PROSITE" id="PS51258"/>
    </source>
</evidence>
<feature type="domain" description="MHD1" evidence="15">
    <location>
        <begin position="1070"/>
        <end position="1226"/>
    </location>
</feature>
<comment type="caution">
    <text evidence="16">The sequence shown here is derived from an EMBL/GenBank/DDBJ whole genome shotgun (WGS) entry which is preliminary data.</text>
</comment>
<dbReference type="Gene3D" id="2.30.29.30">
    <property type="entry name" value="Pleckstrin-homology domain (PH domain)/Phosphotyrosine-binding domain (PTB)"/>
    <property type="match status" value="1"/>
</dbReference>
<accession>A0ABQ7S773</accession>
<evidence type="ECO:0000256" key="6">
    <source>
        <dbReference type="ARBA" id="ARBA00022927"/>
    </source>
</evidence>
<feature type="compositionally biased region" description="Polar residues" evidence="12">
    <location>
        <begin position="1513"/>
        <end position="1522"/>
    </location>
</feature>
<dbReference type="SMART" id="SM01145">
    <property type="entry name" value="DUF1041"/>
    <property type="match status" value="1"/>
</dbReference>
<reference evidence="16 17" key="1">
    <citation type="submission" date="2020-10" db="EMBL/GenBank/DDBJ databases">
        <authorList>
            <person name="Klimov P.B."/>
            <person name="Dyachkov S.M."/>
            <person name="Chetverikov P.E."/>
        </authorList>
    </citation>
    <scope>NUCLEOTIDE SEQUENCE [LARGE SCALE GENOMIC DNA]</scope>
    <source>
        <strain evidence="16">BMOC 18-1129-001#AD2665</strain>
        <tissue evidence="16">Entire mites</tissue>
    </source>
</reference>
<keyword evidence="2" id="KW-0813">Transport</keyword>
<keyword evidence="4" id="KW-0479">Metal-binding</keyword>
<feature type="region of interest" description="Disordered" evidence="12">
    <location>
        <begin position="620"/>
        <end position="672"/>
    </location>
</feature>
<dbReference type="PANTHER" id="PTHR12166">
    <property type="entry name" value="CALCIUM-DEPENDENT SECRETION ACTIVATOR"/>
    <property type="match status" value="1"/>
</dbReference>
<dbReference type="InterPro" id="IPR014770">
    <property type="entry name" value="Munc13_1"/>
</dbReference>
<keyword evidence="8" id="KW-0446">Lipid-binding</keyword>
<evidence type="ECO:0000256" key="4">
    <source>
        <dbReference type="ARBA" id="ARBA00022723"/>
    </source>
</evidence>
<evidence type="ECO:0000259" key="13">
    <source>
        <dbReference type="PROSITE" id="PS50003"/>
    </source>
</evidence>
<keyword evidence="7" id="KW-0770">Synapse</keyword>
<evidence type="ECO:0000256" key="12">
    <source>
        <dbReference type="SAM" id="MobiDB-lite"/>
    </source>
</evidence>
<evidence type="ECO:0000313" key="17">
    <source>
        <dbReference type="Proteomes" id="UP000825002"/>
    </source>
</evidence>
<dbReference type="PANTHER" id="PTHR12166:SF8">
    <property type="entry name" value="CALCIUM-DEPENDENT SECRETION ACTIVATOR"/>
    <property type="match status" value="1"/>
</dbReference>
<evidence type="ECO:0000256" key="3">
    <source>
        <dbReference type="ARBA" id="ARBA00022483"/>
    </source>
</evidence>
<keyword evidence="3" id="KW-0268">Exocytosis</keyword>
<keyword evidence="5" id="KW-0106">Calcium</keyword>
<keyword evidence="6" id="KW-0653">Protein transport</keyword>
<dbReference type="Pfam" id="PF00169">
    <property type="entry name" value="PH"/>
    <property type="match status" value="1"/>
</dbReference>
<name>A0ABQ7S773_9ACAR</name>
<evidence type="ECO:0000256" key="9">
    <source>
        <dbReference type="ARBA" id="ARBA00023136"/>
    </source>
</evidence>
<feature type="region of interest" description="Disordered" evidence="12">
    <location>
        <begin position="1"/>
        <end position="29"/>
    </location>
</feature>
<dbReference type="PROSITE" id="PS50004">
    <property type="entry name" value="C2"/>
    <property type="match status" value="1"/>
</dbReference>
<dbReference type="InterPro" id="IPR011993">
    <property type="entry name" value="PH-like_dom_sf"/>
</dbReference>
<dbReference type="InterPro" id="IPR000008">
    <property type="entry name" value="C2_dom"/>
</dbReference>
<dbReference type="InterPro" id="IPR001849">
    <property type="entry name" value="PH_domain"/>
</dbReference>
<evidence type="ECO:0000256" key="8">
    <source>
        <dbReference type="ARBA" id="ARBA00023121"/>
    </source>
</evidence>
<keyword evidence="9" id="KW-0472">Membrane</keyword>
<evidence type="ECO:0000256" key="7">
    <source>
        <dbReference type="ARBA" id="ARBA00023018"/>
    </source>
</evidence>
<evidence type="ECO:0000256" key="11">
    <source>
        <dbReference type="ARBA" id="ARBA00034103"/>
    </source>
</evidence>
<dbReference type="PROSITE" id="PS50003">
    <property type="entry name" value="PH_DOMAIN"/>
    <property type="match status" value="1"/>
</dbReference>
<evidence type="ECO:0000256" key="2">
    <source>
        <dbReference type="ARBA" id="ARBA00022448"/>
    </source>
</evidence>
<organism evidence="16 17">
    <name type="scientific">Fragariocoptes setiger</name>
    <dbReference type="NCBI Taxonomy" id="1670756"/>
    <lineage>
        <taxon>Eukaryota</taxon>
        <taxon>Metazoa</taxon>
        <taxon>Ecdysozoa</taxon>
        <taxon>Arthropoda</taxon>
        <taxon>Chelicerata</taxon>
        <taxon>Arachnida</taxon>
        <taxon>Acari</taxon>
        <taxon>Acariformes</taxon>
        <taxon>Trombidiformes</taxon>
        <taxon>Prostigmata</taxon>
        <taxon>Eupodina</taxon>
        <taxon>Eriophyoidea</taxon>
        <taxon>Phytoptidae</taxon>
        <taxon>Fragariocoptes</taxon>
    </lineage>
</organism>
<feature type="compositionally biased region" description="Low complexity" evidence="12">
    <location>
        <begin position="1523"/>
        <end position="1548"/>
    </location>
</feature>
<dbReference type="Pfam" id="PF06292">
    <property type="entry name" value="MUN"/>
    <property type="match status" value="1"/>
</dbReference>
<evidence type="ECO:0000256" key="5">
    <source>
        <dbReference type="ARBA" id="ARBA00022837"/>
    </source>
</evidence>
<dbReference type="Pfam" id="PF25341">
    <property type="entry name" value="C2_CAPS"/>
    <property type="match status" value="1"/>
</dbReference>
<feature type="domain" description="PH" evidence="13">
    <location>
        <begin position="487"/>
        <end position="618"/>
    </location>
</feature>
<comment type="subcellular location">
    <subcellularLocation>
        <location evidence="1">Cytoplasmic vesicle membrane</location>
    </subcellularLocation>
    <subcellularLocation>
        <location evidence="11">Synapse</location>
    </subcellularLocation>
</comment>
<protein>
    <submittedName>
        <fullName evidence="16">Calcium-dependent secretion activator</fullName>
    </submittedName>
</protein>
<feature type="compositionally biased region" description="Low complexity" evidence="12">
    <location>
        <begin position="1474"/>
        <end position="1489"/>
    </location>
</feature>
<keyword evidence="17" id="KW-1185">Reference proteome</keyword>
<feature type="domain" description="C2" evidence="14">
    <location>
        <begin position="348"/>
        <end position="461"/>
    </location>
</feature>
<dbReference type="PROSITE" id="PS51258">
    <property type="entry name" value="MHD1"/>
    <property type="match status" value="1"/>
</dbReference>
<dbReference type="Proteomes" id="UP000825002">
    <property type="component" value="Unassembled WGS sequence"/>
</dbReference>
<evidence type="ECO:0000256" key="10">
    <source>
        <dbReference type="ARBA" id="ARBA00023329"/>
    </source>
</evidence>
<evidence type="ECO:0000313" key="16">
    <source>
        <dbReference type="EMBL" id="KAG9509267.1"/>
    </source>
</evidence>
<gene>
    <name evidence="16" type="primary">Cadps</name>
    <name evidence="16" type="ORF">GZH46_02221</name>
</gene>
<dbReference type="SMART" id="SM00233">
    <property type="entry name" value="PH"/>
    <property type="match status" value="1"/>
</dbReference>